<accession>A0AAE0YER4</accession>
<dbReference type="Proteomes" id="UP001283361">
    <property type="component" value="Unassembled WGS sequence"/>
</dbReference>
<feature type="region of interest" description="Disordered" evidence="1">
    <location>
        <begin position="36"/>
        <end position="92"/>
    </location>
</feature>
<gene>
    <name evidence="2" type="ORF">RRG08_063937</name>
</gene>
<dbReference type="AlphaFoldDB" id="A0AAE0YER4"/>
<sequence>MSSAGSNSADYSIFLELSLRHIRLVNTRTRLRCPVTVAGTHHRRPRSSWARLARQQKSCRVPSGSVSSSPDERQSHSSGEAPDASHTEKDKQSAGWQMLFEKKFSRKQQTVENSNSCRNYKLNNMEVTGIEPTNSAWIYQKCYRGRPSVENERCHNTCTSHSGDAPQGDSTPRGLTKDSSFMRCYGPGAGNQLYWWGGSGPARWDTGNIGRGVTSAVTGLERPGAGNHLYWWGGSGPARWDTGNIGRGVTSAVTGLERPGAGNQLYWWGGSGPARWDTGNIGRGVTSGVTGLERATSSTGGADLVRLVGILETLGVASHPLLRAWSGQPSLLVGRIWSGSLGYWKHWAWRHIRCYGPGAGNHLYWWGGSGPARWDTGNIGRGVTSAVTGLERATISTGGADLVRLVGILETLGVASHPVQTQTCRLGPQRLVQPLLQAPTSSI</sequence>
<proteinExistence type="predicted"/>
<keyword evidence="3" id="KW-1185">Reference proteome</keyword>
<name>A0AAE0YER4_9GAST</name>
<evidence type="ECO:0000313" key="2">
    <source>
        <dbReference type="EMBL" id="KAK3743072.1"/>
    </source>
</evidence>
<comment type="caution">
    <text evidence="2">The sequence shown here is derived from an EMBL/GenBank/DDBJ whole genome shotgun (WGS) entry which is preliminary data.</text>
</comment>
<dbReference type="EMBL" id="JAWDGP010006323">
    <property type="protein sequence ID" value="KAK3743072.1"/>
    <property type="molecule type" value="Genomic_DNA"/>
</dbReference>
<protein>
    <submittedName>
        <fullName evidence="2">Uncharacterized protein</fullName>
    </submittedName>
</protein>
<organism evidence="2 3">
    <name type="scientific">Elysia crispata</name>
    <name type="common">lettuce slug</name>
    <dbReference type="NCBI Taxonomy" id="231223"/>
    <lineage>
        <taxon>Eukaryota</taxon>
        <taxon>Metazoa</taxon>
        <taxon>Spiralia</taxon>
        <taxon>Lophotrochozoa</taxon>
        <taxon>Mollusca</taxon>
        <taxon>Gastropoda</taxon>
        <taxon>Heterobranchia</taxon>
        <taxon>Euthyneura</taxon>
        <taxon>Panpulmonata</taxon>
        <taxon>Sacoglossa</taxon>
        <taxon>Placobranchoidea</taxon>
        <taxon>Plakobranchidae</taxon>
        <taxon>Elysia</taxon>
    </lineage>
</organism>
<evidence type="ECO:0000313" key="3">
    <source>
        <dbReference type="Proteomes" id="UP001283361"/>
    </source>
</evidence>
<evidence type="ECO:0000256" key="1">
    <source>
        <dbReference type="SAM" id="MobiDB-lite"/>
    </source>
</evidence>
<feature type="compositionally biased region" description="Basic and acidic residues" evidence="1">
    <location>
        <begin position="83"/>
        <end position="92"/>
    </location>
</feature>
<reference evidence="2" key="1">
    <citation type="journal article" date="2023" name="G3 (Bethesda)">
        <title>A reference genome for the long-term kleptoplast-retaining sea slug Elysia crispata morphotype clarki.</title>
        <authorList>
            <person name="Eastman K.E."/>
            <person name="Pendleton A.L."/>
            <person name="Shaikh M.A."/>
            <person name="Suttiyut T."/>
            <person name="Ogas R."/>
            <person name="Tomko P."/>
            <person name="Gavelis G."/>
            <person name="Widhalm J.R."/>
            <person name="Wisecaver J.H."/>
        </authorList>
    </citation>
    <scope>NUCLEOTIDE SEQUENCE</scope>
    <source>
        <strain evidence="2">ECLA1</strain>
    </source>
</reference>